<dbReference type="InterPro" id="IPR053721">
    <property type="entry name" value="Fimbrial_Adhesin_Reg"/>
</dbReference>
<dbReference type="Gene3D" id="1.10.10.2690">
    <property type="match status" value="1"/>
</dbReference>
<evidence type="ECO:0000313" key="4">
    <source>
        <dbReference type="Proteomes" id="UP001582793"/>
    </source>
</evidence>
<keyword evidence="2" id="KW-0804">Transcription</keyword>
<organism evidence="3 4">
    <name type="scientific">Polymorphospora lycopeni</name>
    <dbReference type="NCBI Taxonomy" id="3140240"/>
    <lineage>
        <taxon>Bacteria</taxon>
        <taxon>Bacillati</taxon>
        <taxon>Actinomycetota</taxon>
        <taxon>Actinomycetes</taxon>
        <taxon>Micromonosporales</taxon>
        <taxon>Micromonosporaceae</taxon>
        <taxon>Polymorphospora</taxon>
    </lineage>
</organism>
<dbReference type="Gene3D" id="3.30.160.250">
    <property type="match status" value="1"/>
</dbReference>
<proteinExistence type="predicted"/>
<dbReference type="Proteomes" id="UP001582793">
    <property type="component" value="Unassembled WGS sequence"/>
</dbReference>
<dbReference type="SUPFAM" id="SSF143100">
    <property type="entry name" value="TTHA1013/TTHA0281-like"/>
    <property type="match status" value="1"/>
</dbReference>
<keyword evidence="4" id="KW-1185">Reference proteome</keyword>
<reference evidence="3 4" key="1">
    <citation type="submission" date="2024-04" db="EMBL/GenBank/DDBJ databases">
        <title>Polymorphospora sp. isolated from Baiyangdian Lake in Xiong'an New Area.</title>
        <authorList>
            <person name="Zhang X."/>
            <person name="Liu J."/>
        </authorList>
    </citation>
    <scope>NUCLEOTIDE SEQUENCE [LARGE SCALE GENOMIC DNA]</scope>
    <source>
        <strain evidence="3 4">2-325</strain>
    </source>
</reference>
<accession>A0ABV5CX47</accession>
<gene>
    <name evidence="3" type="ORF">AAFH96_26290</name>
</gene>
<dbReference type="RefSeq" id="WP_375735972.1">
    <property type="nucleotide sequence ID" value="NZ_JBCGDC010000098.1"/>
</dbReference>
<keyword evidence="1" id="KW-0805">Transcription regulation</keyword>
<protein>
    <submittedName>
        <fullName evidence="3">Type II toxin-antitoxin system HicB family antitoxin</fullName>
    </submittedName>
</protein>
<sequence>MTRFTAVCTRSGNWWAISIPEIKGVHSQARRLDQVEAMAREAIALMLDVAPDSFELEVSPQLPPKVSHALVARRAAREADLAAERATAEAVRELLADGYTVRDAGRMLGISPQRVSQIAQATAAA</sequence>
<dbReference type="InterPro" id="IPR035069">
    <property type="entry name" value="TTHA1013/TTHA0281-like"/>
</dbReference>
<evidence type="ECO:0000256" key="2">
    <source>
        <dbReference type="ARBA" id="ARBA00023163"/>
    </source>
</evidence>
<name>A0ABV5CX47_9ACTN</name>
<evidence type="ECO:0000313" key="3">
    <source>
        <dbReference type="EMBL" id="MFB6396584.1"/>
    </source>
</evidence>
<comment type="caution">
    <text evidence="3">The sequence shown here is derived from an EMBL/GenBank/DDBJ whole genome shotgun (WGS) entry which is preliminary data.</text>
</comment>
<dbReference type="EMBL" id="JBCGDC010000098">
    <property type="protein sequence ID" value="MFB6396584.1"/>
    <property type="molecule type" value="Genomic_DNA"/>
</dbReference>
<evidence type="ECO:0000256" key="1">
    <source>
        <dbReference type="ARBA" id="ARBA00023015"/>
    </source>
</evidence>